<dbReference type="InterPro" id="IPR050922">
    <property type="entry name" value="LytR/CpsA/Psr_CW_biosynth"/>
</dbReference>
<dbReference type="PANTHER" id="PTHR33392">
    <property type="entry name" value="POLYISOPRENYL-TEICHOIC ACID--PEPTIDOGLYCAN TEICHOIC ACID TRANSFERASE TAGU"/>
    <property type="match status" value="1"/>
</dbReference>
<organism evidence="5 6">
    <name type="scientific">Microterricola pindariensis</name>
    <dbReference type="NCBI Taxonomy" id="478010"/>
    <lineage>
        <taxon>Bacteria</taxon>
        <taxon>Bacillati</taxon>
        <taxon>Actinomycetota</taxon>
        <taxon>Actinomycetes</taxon>
        <taxon>Micrococcales</taxon>
        <taxon>Microbacteriaceae</taxon>
        <taxon>Microterricola</taxon>
    </lineage>
</organism>
<accession>A0ABX5AZJ3</accession>
<feature type="region of interest" description="Disordered" evidence="2">
    <location>
        <begin position="1"/>
        <end position="25"/>
    </location>
</feature>
<evidence type="ECO:0000313" key="6">
    <source>
        <dbReference type="Proteomes" id="UP000237755"/>
    </source>
</evidence>
<keyword evidence="6" id="KW-1185">Reference proteome</keyword>
<protein>
    <recommendedName>
        <fullName evidence="4">Cell envelope-related transcriptional attenuator domain-containing protein</fullName>
    </recommendedName>
</protein>
<dbReference type="RefSeq" id="WP_161498683.1">
    <property type="nucleotide sequence ID" value="NZ_MPZN01000009.1"/>
</dbReference>
<dbReference type="PANTHER" id="PTHR33392:SF6">
    <property type="entry name" value="POLYISOPRENYL-TEICHOIC ACID--PEPTIDOGLYCAN TEICHOIC ACID TRANSFERASE TAGU"/>
    <property type="match status" value="1"/>
</dbReference>
<reference evidence="5 6" key="1">
    <citation type="journal article" date="2008" name="Int. J. Syst. Evol. Microbiol.">
        <title>Leifsonia pindariensis sp. nov., isolated from the Pindari glacier of the Indian Himalayas, and emended description of the genus Leifsonia.</title>
        <authorList>
            <person name="Reddy G.S."/>
            <person name="Prabagaran S.R."/>
            <person name="Shivaji S."/>
        </authorList>
    </citation>
    <scope>NUCLEOTIDE SEQUENCE [LARGE SCALE GENOMIC DNA]</scope>
    <source>
        <strain evidence="5 6">PON 10</strain>
    </source>
</reference>
<feature type="transmembrane region" description="Helical" evidence="3">
    <location>
        <begin position="32"/>
        <end position="56"/>
    </location>
</feature>
<evidence type="ECO:0000256" key="3">
    <source>
        <dbReference type="SAM" id="Phobius"/>
    </source>
</evidence>
<evidence type="ECO:0000256" key="2">
    <source>
        <dbReference type="SAM" id="MobiDB-lite"/>
    </source>
</evidence>
<dbReference type="Proteomes" id="UP000237755">
    <property type="component" value="Unassembled WGS sequence"/>
</dbReference>
<dbReference type="Gene3D" id="3.40.630.190">
    <property type="entry name" value="LCP protein"/>
    <property type="match status" value="1"/>
</dbReference>
<feature type="domain" description="Cell envelope-related transcriptional attenuator" evidence="4">
    <location>
        <begin position="115"/>
        <end position="271"/>
    </location>
</feature>
<comment type="caution">
    <text evidence="5">The sequence shown here is derived from an EMBL/GenBank/DDBJ whole genome shotgun (WGS) entry which is preliminary data.</text>
</comment>
<feature type="compositionally biased region" description="Low complexity" evidence="2">
    <location>
        <begin position="383"/>
        <end position="405"/>
    </location>
</feature>
<feature type="compositionally biased region" description="Polar residues" evidence="2">
    <location>
        <begin position="408"/>
        <end position="418"/>
    </location>
</feature>
<gene>
    <name evidence="5" type="ORF">GY24_04590</name>
</gene>
<dbReference type="InterPro" id="IPR004474">
    <property type="entry name" value="LytR_CpsA_psr"/>
</dbReference>
<keyword evidence="3" id="KW-1133">Transmembrane helix</keyword>
<proteinExistence type="inferred from homology"/>
<keyword evidence="3" id="KW-0812">Transmembrane</keyword>
<dbReference type="EMBL" id="MPZN01000009">
    <property type="protein sequence ID" value="PPL19744.1"/>
    <property type="molecule type" value="Genomic_DNA"/>
</dbReference>
<dbReference type="Pfam" id="PF03816">
    <property type="entry name" value="LytR_cpsA_psr"/>
    <property type="match status" value="1"/>
</dbReference>
<evidence type="ECO:0000256" key="1">
    <source>
        <dbReference type="ARBA" id="ARBA00006068"/>
    </source>
</evidence>
<name>A0ABX5AZJ3_9MICO</name>
<feature type="region of interest" description="Disordered" evidence="2">
    <location>
        <begin position="363"/>
        <end position="424"/>
    </location>
</feature>
<keyword evidence="3" id="KW-0472">Membrane</keyword>
<evidence type="ECO:0000313" key="5">
    <source>
        <dbReference type="EMBL" id="PPL19744.1"/>
    </source>
</evidence>
<dbReference type="NCBIfam" id="TIGR00350">
    <property type="entry name" value="lytR_cpsA_psr"/>
    <property type="match status" value="1"/>
</dbReference>
<sequence>MSETVGDDVAQAAPGRPVRHGRQRPQSAGRELLKFTASALAVLLIASAAVGAYAVLDTLNQVKSNAVDISLPGSTPPPPPPGIGAIEGGFNMLIVGTDNDANQGDAFGVRDATLNDVNILLHVSADHQNAVALTLPRDLVIPQPECTNPDTGETFGESSAEPLNDAYERGGLACIVNTVSSVTGIDIGYAGLVSFNGVIALSDAVGGVPVCLAAPLVDPGANLDLPAGESVISGATALAFLRTRYSIGDRSDLSRISNQQSFMASLLRTVRSDSTLNNPAKLYSLARVAADHMTFSTSLAEPAAMIALALSLKDIPLDNVVFVQFPVVDSTDFSGKVQPEQPLADELMAMIANDQAFSLAPDSVGNGVELQGGGATPTAEPSAPADPNATANPTDPAATAAPVVPGLTGQTGAQSTCSKAFPGE</sequence>
<evidence type="ECO:0000259" key="4">
    <source>
        <dbReference type="Pfam" id="PF03816"/>
    </source>
</evidence>
<comment type="similarity">
    <text evidence="1">Belongs to the LytR/CpsA/Psr (LCP) family.</text>
</comment>